<proteinExistence type="predicted"/>
<dbReference type="AlphaFoldDB" id="U4L841"/>
<reference evidence="2 3" key="1">
    <citation type="journal article" date="2013" name="PLoS Genet.">
        <title>The genome and development-dependent transcriptomes of Pyronema confluens: a window into fungal evolution.</title>
        <authorList>
            <person name="Traeger S."/>
            <person name="Altegoer F."/>
            <person name="Freitag M."/>
            <person name="Gabaldon T."/>
            <person name="Kempken F."/>
            <person name="Kumar A."/>
            <person name="Marcet-Houben M."/>
            <person name="Poggeler S."/>
            <person name="Stajich J.E."/>
            <person name="Nowrousian M."/>
        </authorList>
    </citation>
    <scope>NUCLEOTIDE SEQUENCE [LARGE SCALE GENOMIC DNA]</scope>
    <source>
        <strain evidence="3">CBS 100304</strain>
        <tissue evidence="2">Vegetative mycelium</tissue>
    </source>
</reference>
<name>U4L841_PYROM</name>
<accession>U4L841</accession>
<evidence type="ECO:0000313" key="2">
    <source>
        <dbReference type="EMBL" id="CCX06309.1"/>
    </source>
</evidence>
<dbReference type="EMBL" id="HF935285">
    <property type="protein sequence ID" value="CCX06309.1"/>
    <property type="molecule type" value="Genomic_DNA"/>
</dbReference>
<evidence type="ECO:0000313" key="3">
    <source>
        <dbReference type="Proteomes" id="UP000018144"/>
    </source>
</evidence>
<gene>
    <name evidence="2" type="ORF">PCON_05896</name>
</gene>
<keyword evidence="3" id="KW-1185">Reference proteome</keyword>
<protein>
    <submittedName>
        <fullName evidence="2">Uncharacterized protein</fullName>
    </submittedName>
</protein>
<feature type="compositionally biased region" description="Basic and acidic residues" evidence="1">
    <location>
        <begin position="54"/>
        <end position="72"/>
    </location>
</feature>
<feature type="region of interest" description="Disordered" evidence="1">
    <location>
        <begin position="1"/>
        <end position="93"/>
    </location>
</feature>
<sequence>MAAVYGSAKTETAGRLEHQGQQEGTRGCWAGGEQAARWHLQPVLDNTGQIARRGGGELREKSDEEETCRGWRGEQAGLPGREEEKPARSSSNC</sequence>
<dbReference type="Proteomes" id="UP000018144">
    <property type="component" value="Unassembled WGS sequence"/>
</dbReference>
<organism evidence="2 3">
    <name type="scientific">Pyronema omphalodes (strain CBS 100304)</name>
    <name type="common">Pyronema confluens</name>
    <dbReference type="NCBI Taxonomy" id="1076935"/>
    <lineage>
        <taxon>Eukaryota</taxon>
        <taxon>Fungi</taxon>
        <taxon>Dikarya</taxon>
        <taxon>Ascomycota</taxon>
        <taxon>Pezizomycotina</taxon>
        <taxon>Pezizomycetes</taxon>
        <taxon>Pezizales</taxon>
        <taxon>Pyronemataceae</taxon>
        <taxon>Pyronema</taxon>
    </lineage>
</organism>
<evidence type="ECO:0000256" key="1">
    <source>
        <dbReference type="SAM" id="MobiDB-lite"/>
    </source>
</evidence>